<keyword evidence="9" id="KW-0156">Chromatin regulator</keyword>
<dbReference type="Gene3D" id="2.170.270.10">
    <property type="entry name" value="SET domain"/>
    <property type="match status" value="1"/>
</dbReference>
<dbReference type="PANTHER" id="PTHR45888:SF5">
    <property type="entry name" value="D4, ISOFORM A"/>
    <property type="match status" value="1"/>
</dbReference>
<name>A0A0V0QVY5_PSEPJ</name>
<dbReference type="Gene3D" id="3.30.40.10">
    <property type="entry name" value="Zinc/RING finger domain, C3HC4 (zinc finger)"/>
    <property type="match status" value="1"/>
</dbReference>
<dbReference type="InterPro" id="IPR001965">
    <property type="entry name" value="Znf_PHD"/>
</dbReference>
<keyword evidence="4" id="KW-0949">S-adenosyl-L-methionine</keyword>
<dbReference type="SUPFAM" id="SSF82199">
    <property type="entry name" value="SET domain"/>
    <property type="match status" value="1"/>
</dbReference>
<keyword evidence="10" id="KW-0805">Transcription regulation</keyword>
<keyword evidence="20" id="KW-1185">Reference proteome</keyword>
<dbReference type="InterPro" id="IPR011011">
    <property type="entry name" value="Znf_FYVE_PHD"/>
</dbReference>
<dbReference type="InterPro" id="IPR003616">
    <property type="entry name" value="Post-SET_dom"/>
</dbReference>
<feature type="domain" description="Phorbol-ester/DAG-type" evidence="15">
    <location>
        <begin position="462"/>
        <end position="520"/>
    </location>
</feature>
<dbReference type="Pfam" id="PF00856">
    <property type="entry name" value="SET"/>
    <property type="match status" value="1"/>
</dbReference>
<evidence type="ECO:0000256" key="2">
    <source>
        <dbReference type="ARBA" id="ARBA00022603"/>
    </source>
</evidence>
<evidence type="ECO:0000256" key="1">
    <source>
        <dbReference type="ARBA" id="ARBA00004123"/>
    </source>
</evidence>
<dbReference type="SUPFAM" id="SSF57903">
    <property type="entry name" value="FYVE/PHD zinc finger"/>
    <property type="match status" value="1"/>
</dbReference>
<dbReference type="InterPro" id="IPR001214">
    <property type="entry name" value="SET_dom"/>
</dbReference>
<evidence type="ECO:0000313" key="19">
    <source>
        <dbReference type="EMBL" id="KRX06218.1"/>
    </source>
</evidence>
<dbReference type="GO" id="GO:0005634">
    <property type="term" value="C:nucleus"/>
    <property type="evidence" value="ECO:0007669"/>
    <property type="project" value="UniProtKB-SubCell"/>
</dbReference>
<dbReference type="InterPro" id="IPR019786">
    <property type="entry name" value="Zinc_finger_PHD-type_CS"/>
</dbReference>
<organism evidence="19 20">
    <name type="scientific">Pseudocohnilembus persalinus</name>
    <name type="common">Ciliate</name>
    <dbReference type="NCBI Taxonomy" id="266149"/>
    <lineage>
        <taxon>Eukaryota</taxon>
        <taxon>Sar</taxon>
        <taxon>Alveolata</taxon>
        <taxon>Ciliophora</taxon>
        <taxon>Intramacronucleata</taxon>
        <taxon>Oligohymenophorea</taxon>
        <taxon>Scuticociliatia</taxon>
        <taxon>Philasterida</taxon>
        <taxon>Pseudocohnilembidae</taxon>
        <taxon>Pseudocohnilembus</taxon>
    </lineage>
</organism>
<keyword evidence="2" id="KW-0489">Methyltransferase</keyword>
<dbReference type="PROSITE" id="PS51805">
    <property type="entry name" value="EPHD"/>
    <property type="match status" value="1"/>
</dbReference>
<dbReference type="OrthoDB" id="308383at2759"/>
<keyword evidence="6" id="KW-0677">Repeat</keyword>
<reference evidence="19 20" key="1">
    <citation type="journal article" date="2015" name="Sci. Rep.">
        <title>Genome of the facultative scuticociliatosis pathogen Pseudocohnilembus persalinus provides insight into its virulence through horizontal gene transfer.</title>
        <authorList>
            <person name="Xiong J."/>
            <person name="Wang G."/>
            <person name="Cheng J."/>
            <person name="Tian M."/>
            <person name="Pan X."/>
            <person name="Warren A."/>
            <person name="Jiang C."/>
            <person name="Yuan D."/>
            <person name="Miao W."/>
        </authorList>
    </citation>
    <scope>NUCLEOTIDE SEQUENCE [LARGE SCALE GENOMIC DNA]</scope>
    <source>
        <strain evidence="19">36N120E</strain>
    </source>
</reference>
<dbReference type="EMBL" id="LDAU01000098">
    <property type="protein sequence ID" value="KRX06218.1"/>
    <property type="molecule type" value="Genomic_DNA"/>
</dbReference>
<proteinExistence type="predicted"/>
<dbReference type="PROSITE" id="PS01359">
    <property type="entry name" value="ZF_PHD_1"/>
    <property type="match status" value="1"/>
</dbReference>
<dbReference type="OMA" id="WICENCI"/>
<dbReference type="PANTHER" id="PTHR45888">
    <property type="entry name" value="HL01030P-RELATED"/>
    <property type="match status" value="1"/>
</dbReference>
<feature type="domain" description="PHD-type" evidence="18">
    <location>
        <begin position="1029"/>
        <end position="1144"/>
    </location>
</feature>
<dbReference type="InParanoid" id="A0A0V0QVY5"/>
<dbReference type="PROSITE" id="PS50016">
    <property type="entry name" value="ZF_PHD_2"/>
    <property type="match status" value="1"/>
</dbReference>
<evidence type="ECO:0000256" key="6">
    <source>
        <dbReference type="ARBA" id="ARBA00022737"/>
    </source>
</evidence>
<dbReference type="CDD" id="cd10518">
    <property type="entry name" value="SET_SETD1-like"/>
    <property type="match status" value="1"/>
</dbReference>
<dbReference type="Proteomes" id="UP000054937">
    <property type="component" value="Unassembled WGS sequence"/>
</dbReference>
<accession>A0A0V0QVY5</accession>
<keyword evidence="5" id="KW-0479">Metal-binding</keyword>
<evidence type="ECO:0000313" key="20">
    <source>
        <dbReference type="Proteomes" id="UP000054937"/>
    </source>
</evidence>
<feature type="domain" description="PHD-type" evidence="14">
    <location>
        <begin position="745"/>
        <end position="808"/>
    </location>
</feature>
<dbReference type="InterPro" id="IPR034732">
    <property type="entry name" value="EPHD"/>
</dbReference>
<evidence type="ECO:0000259" key="14">
    <source>
        <dbReference type="PROSITE" id="PS50016"/>
    </source>
</evidence>
<evidence type="ECO:0000256" key="5">
    <source>
        <dbReference type="ARBA" id="ARBA00022723"/>
    </source>
</evidence>
<dbReference type="GO" id="GO:0006325">
    <property type="term" value="P:chromatin organization"/>
    <property type="evidence" value="ECO:0007669"/>
    <property type="project" value="UniProtKB-KW"/>
</dbReference>
<dbReference type="SMART" id="SM00249">
    <property type="entry name" value="PHD"/>
    <property type="match status" value="4"/>
</dbReference>
<protein>
    <submittedName>
        <fullName evidence="19">Zinc finger, FYVE/PHD-type</fullName>
    </submittedName>
</protein>
<dbReference type="GO" id="GO:0032259">
    <property type="term" value="P:methylation"/>
    <property type="evidence" value="ECO:0007669"/>
    <property type="project" value="UniProtKB-KW"/>
</dbReference>
<dbReference type="InterPro" id="IPR019787">
    <property type="entry name" value="Znf_PHD-finger"/>
</dbReference>
<dbReference type="InterPro" id="IPR046341">
    <property type="entry name" value="SET_dom_sf"/>
</dbReference>
<keyword evidence="12" id="KW-0539">Nucleus</keyword>
<feature type="domain" description="Post-SET" evidence="17">
    <location>
        <begin position="1469"/>
        <end position="1485"/>
    </location>
</feature>
<evidence type="ECO:0000259" key="15">
    <source>
        <dbReference type="PROSITE" id="PS50081"/>
    </source>
</evidence>
<evidence type="ECO:0000256" key="12">
    <source>
        <dbReference type="ARBA" id="ARBA00023242"/>
    </source>
</evidence>
<evidence type="ECO:0000259" key="16">
    <source>
        <dbReference type="PROSITE" id="PS50280"/>
    </source>
</evidence>
<keyword evidence="8" id="KW-0862">Zinc</keyword>
<feature type="domain" description="SET" evidence="16">
    <location>
        <begin position="1346"/>
        <end position="1463"/>
    </location>
</feature>
<dbReference type="PROSITE" id="PS50280">
    <property type="entry name" value="SET"/>
    <property type="match status" value="1"/>
</dbReference>
<evidence type="ECO:0000256" key="3">
    <source>
        <dbReference type="ARBA" id="ARBA00022679"/>
    </source>
</evidence>
<dbReference type="SMART" id="SM00317">
    <property type="entry name" value="SET"/>
    <property type="match status" value="1"/>
</dbReference>
<dbReference type="InterPro" id="IPR002219">
    <property type="entry name" value="PKC_DAG/PE"/>
</dbReference>
<evidence type="ECO:0000256" key="7">
    <source>
        <dbReference type="ARBA" id="ARBA00022771"/>
    </source>
</evidence>
<dbReference type="PROSITE" id="PS50081">
    <property type="entry name" value="ZF_DAG_PE_2"/>
    <property type="match status" value="1"/>
</dbReference>
<evidence type="ECO:0000256" key="9">
    <source>
        <dbReference type="ARBA" id="ARBA00022853"/>
    </source>
</evidence>
<evidence type="ECO:0000256" key="10">
    <source>
        <dbReference type="ARBA" id="ARBA00023015"/>
    </source>
</evidence>
<gene>
    <name evidence="19" type="ORF">PPERSA_06100</name>
</gene>
<comment type="caution">
    <text evidence="19">The sequence shown here is derived from an EMBL/GenBank/DDBJ whole genome shotgun (WGS) entry which is preliminary data.</text>
</comment>
<comment type="subcellular location">
    <subcellularLocation>
        <location evidence="1">Nucleus</location>
    </subcellularLocation>
</comment>
<dbReference type="GO" id="GO:0008168">
    <property type="term" value="F:methyltransferase activity"/>
    <property type="evidence" value="ECO:0007669"/>
    <property type="project" value="UniProtKB-KW"/>
</dbReference>
<dbReference type="SMART" id="SM00508">
    <property type="entry name" value="PostSET"/>
    <property type="match status" value="1"/>
</dbReference>
<evidence type="ECO:0000259" key="17">
    <source>
        <dbReference type="PROSITE" id="PS50868"/>
    </source>
</evidence>
<evidence type="ECO:0000259" key="18">
    <source>
        <dbReference type="PROSITE" id="PS51805"/>
    </source>
</evidence>
<sequence>MSKMSEGLDISLKEYYELLSKGQRPTRNHTNIINKDHKISTLPLNDKEKANQKCINQVLINQEVGFYDINEIDFYRFIKNRQVISKTDEKGIYLDYIEDNHYQKLEYWEFFKDIKFDLDQNDKLKTNNETYFYPILVLQKFSGNFKSLFDQNNQISDDMDIYYQQFKQSNSSNEQIQYLDTNNTYEINQGSLNAKRINNTNLEQDLLNNQDVNRSSKSEMIFISNEDLKHYALIWFVGTNRYGIVQEENINISKLENKDQMKQIFDKLNKMYKILNLLNGIYNEIPEINIKNKMNSLNIRFMLPCLIQILPQQDQKITKQNYHNQSFGLSIALLSQQKQEKGGTLLLVKSLETGKLNWIEVENYIIFANSNLPKICKQNLIMDYILDLYRNKKESINLEIQDNIKQNQLYREFQTEQLESIAFLQQYLYKFFFQGIFNEEFDQEKFYQKFLRKRLQIQRQNKQDFNTQNIQNYNYSALRCNSCMYIYQENQKQECSFCGREFHRQCIKQLSEQNRDIYSCDQCIPCRGCNGLILDKKQEIKCFQCKQPFHKKCRITISLNSKDNLNSVIVNGKESHIDKYKKENLLLQSQGIDKIKQNNWICENCIKCNMCNEKIFLNQYFIEQNLNNLQVICSNCKEIMQKKEYCLECRKIKTDVTINKMIQCCDILNSQKDIVIKIPNIQSILQNYALKNTNNQKIIQDLLENSTLLNEDMRMQIKSAIIQRNQNNAQISDQVRFTQPEFIDGLNCYLCGSFSYMQDLLQCNKCLEYYHLYCVIPVGKISVFRNKSENIIQQNQIQNWTCQRCKVCQICQGIVLSPDQNIFCFDCDNFYHIHCLQKQYNKQIIFDTQNPENGCAYFEAYKKYCMICKQFCSNRIVLNPQNENQQIQLLDIKNQHNQRLEDITEKQVNQRVFVCKKCQRYYHEQCVINSNWNQKNFKIMIEDNNYQSISYNQDVDQICQYCIENSHKYLIKNYEEKLLHANIQLINSKAEKKSQELLKSKINFFLNQMGKSLPEDIKEDNLSKSPLDNVPCQLCFKKGNRKTSGRLLNYEIDKWVHANCALYSDDVQEQLDGGLYFEKLFKKVTATNQCYLCEQQGATISCVQGVSGCKNKMHFSCGIGNDCPFLSCKSAMCHICKLKLIQLGEEVSYENELFYKNHKIENYKFVNNFCSNRKLYIKPIKDTQPYTEYNDKCFNRVGTNSFINIGKLLKPLDHEILCDMIGINSEIIRSWILSGDQVNENNGTYNTIKEYFYESRSFEHINYFEKQKILEKENQKQIVEKKKKAKKNTGSDHSNLSKVSLRVQDLLLDGNWEKNINLTQTKEKEFEKKMEQNYQIWSNQQQYKHLNVYVAPSQIHKYGLFTKKKFEKDEIVIEYVGEKIRNVVADSREIFYEQQGFGDCYLFRANRQFVIDATFRGNEARYLNHSCDPTCSSIILEINQDPKIIIYAKREIEIGEEITYDYHFEAETEKLKCTCGAENCQGILN</sequence>
<dbReference type="GO" id="GO:0008270">
    <property type="term" value="F:zinc ion binding"/>
    <property type="evidence" value="ECO:0007669"/>
    <property type="project" value="UniProtKB-KW"/>
</dbReference>
<dbReference type="PROSITE" id="PS50868">
    <property type="entry name" value="POST_SET"/>
    <property type="match status" value="1"/>
</dbReference>
<evidence type="ECO:0000256" key="4">
    <source>
        <dbReference type="ARBA" id="ARBA00022691"/>
    </source>
</evidence>
<evidence type="ECO:0000256" key="11">
    <source>
        <dbReference type="ARBA" id="ARBA00023163"/>
    </source>
</evidence>
<keyword evidence="7 13" id="KW-0863">Zinc-finger</keyword>
<keyword evidence="3" id="KW-0808">Transferase</keyword>
<dbReference type="InterPro" id="IPR013083">
    <property type="entry name" value="Znf_RING/FYVE/PHD"/>
</dbReference>
<keyword evidence="11" id="KW-0804">Transcription</keyword>
<evidence type="ECO:0000256" key="8">
    <source>
        <dbReference type="ARBA" id="ARBA00022833"/>
    </source>
</evidence>
<evidence type="ECO:0000256" key="13">
    <source>
        <dbReference type="PROSITE-ProRule" id="PRU00146"/>
    </source>
</evidence>